<dbReference type="InterPro" id="IPR004481">
    <property type="entry name" value="K/Na/Ca-exchanger"/>
</dbReference>
<protein>
    <submittedName>
        <fullName evidence="7">Cation:H+ antiporter</fullName>
    </submittedName>
</protein>
<dbReference type="EMBL" id="JAVDXW010000001">
    <property type="protein sequence ID" value="MDR7300109.1"/>
    <property type="molecule type" value="Genomic_DNA"/>
</dbReference>
<dbReference type="Pfam" id="PF01699">
    <property type="entry name" value="Na_Ca_ex"/>
    <property type="match status" value="2"/>
</dbReference>
<dbReference type="Proteomes" id="UP001180845">
    <property type="component" value="Unassembled WGS sequence"/>
</dbReference>
<proteinExistence type="predicted"/>
<dbReference type="GO" id="GO:0006874">
    <property type="term" value="P:intracellular calcium ion homeostasis"/>
    <property type="evidence" value="ECO:0007669"/>
    <property type="project" value="TreeGrafter"/>
</dbReference>
<keyword evidence="3 5" id="KW-1133">Transmembrane helix</keyword>
<feature type="transmembrane region" description="Helical" evidence="5">
    <location>
        <begin position="119"/>
        <end position="136"/>
    </location>
</feature>
<dbReference type="GO" id="GO:0008273">
    <property type="term" value="F:calcium, potassium:sodium antiporter activity"/>
    <property type="evidence" value="ECO:0007669"/>
    <property type="project" value="TreeGrafter"/>
</dbReference>
<comment type="caution">
    <text evidence="7">The sequence shown here is derived from an EMBL/GenBank/DDBJ whole genome shotgun (WGS) entry which is preliminary data.</text>
</comment>
<dbReference type="RefSeq" id="WP_310268330.1">
    <property type="nucleotide sequence ID" value="NZ_JAVDXW010000001.1"/>
</dbReference>
<evidence type="ECO:0000256" key="5">
    <source>
        <dbReference type="SAM" id="Phobius"/>
    </source>
</evidence>
<evidence type="ECO:0000256" key="3">
    <source>
        <dbReference type="ARBA" id="ARBA00022989"/>
    </source>
</evidence>
<gene>
    <name evidence="7" type="ORF">JOF55_000290</name>
</gene>
<name>A0AAE3ZAU7_9ACTN</name>
<evidence type="ECO:0000256" key="4">
    <source>
        <dbReference type="ARBA" id="ARBA00023136"/>
    </source>
</evidence>
<feature type="transmembrane region" description="Helical" evidence="5">
    <location>
        <begin position="313"/>
        <end position="331"/>
    </location>
</feature>
<dbReference type="PANTHER" id="PTHR10846:SF8">
    <property type="entry name" value="INNER MEMBRANE PROTEIN YRBG"/>
    <property type="match status" value="1"/>
</dbReference>
<comment type="subcellular location">
    <subcellularLocation>
        <location evidence="1">Membrane</location>
        <topology evidence="1">Multi-pass membrane protein</topology>
    </subcellularLocation>
</comment>
<feature type="transmembrane region" description="Helical" evidence="5">
    <location>
        <begin position="255"/>
        <end position="280"/>
    </location>
</feature>
<dbReference type="InterPro" id="IPR044880">
    <property type="entry name" value="NCX_ion-bd_dom_sf"/>
</dbReference>
<dbReference type="InterPro" id="IPR004837">
    <property type="entry name" value="NaCa_Exmemb"/>
</dbReference>
<sequence>MALSYVLLAVSFAMLLAGAFVFTNAIEWAGMRLNLGHGAVGSILAAVATALPESTIPVIAIITGGGERSSIAIGAIIGAPFLLGTLAMLLVGASAIGFRNRRDQDVKLSLNVSTMVRDLTVFLVFLGIALVLGLIGPRMVSIIAAIVFVIAYGTYVWRTITAGHGSQEDEEMQALFFDPSKQNPPRNPQIIVQVIVGLGLIIYGAHLFVVQIEHIATTLGISALLLALVLAPLASELPEKINSFLWVSRGKDTLALGNITGAMVFQSMLPVAAGLAFTQWQLSGPAAVVAGAALIGGLLALLAIRYYGRFPPAFMVAWGVLYVGGVAYVIVGT</sequence>
<evidence type="ECO:0000256" key="1">
    <source>
        <dbReference type="ARBA" id="ARBA00004141"/>
    </source>
</evidence>
<feature type="transmembrane region" description="Helical" evidence="5">
    <location>
        <begin position="33"/>
        <end position="51"/>
    </location>
</feature>
<feature type="domain" description="Sodium/calcium exchanger membrane region" evidence="6">
    <location>
        <begin position="4"/>
        <end position="159"/>
    </location>
</feature>
<accession>A0AAE3ZAU7</accession>
<dbReference type="AlphaFoldDB" id="A0AAE3ZAU7"/>
<keyword evidence="4 5" id="KW-0472">Membrane</keyword>
<organism evidence="7 8">
    <name type="scientific">Haloactinomyces albus</name>
    <dbReference type="NCBI Taxonomy" id="1352928"/>
    <lineage>
        <taxon>Bacteria</taxon>
        <taxon>Bacillati</taxon>
        <taxon>Actinomycetota</taxon>
        <taxon>Actinomycetes</taxon>
        <taxon>Actinopolysporales</taxon>
        <taxon>Actinopolysporaceae</taxon>
        <taxon>Haloactinomyces</taxon>
    </lineage>
</organism>
<evidence type="ECO:0000313" key="8">
    <source>
        <dbReference type="Proteomes" id="UP001180845"/>
    </source>
</evidence>
<feature type="transmembrane region" description="Helical" evidence="5">
    <location>
        <begin position="215"/>
        <end position="234"/>
    </location>
</feature>
<feature type="transmembrane region" description="Helical" evidence="5">
    <location>
        <begin position="286"/>
        <end position="306"/>
    </location>
</feature>
<evidence type="ECO:0000259" key="6">
    <source>
        <dbReference type="Pfam" id="PF01699"/>
    </source>
</evidence>
<dbReference type="Gene3D" id="1.20.1420.30">
    <property type="entry name" value="NCX, central ion-binding region"/>
    <property type="match status" value="1"/>
</dbReference>
<dbReference type="GO" id="GO:0005262">
    <property type="term" value="F:calcium channel activity"/>
    <property type="evidence" value="ECO:0007669"/>
    <property type="project" value="TreeGrafter"/>
</dbReference>
<evidence type="ECO:0000313" key="7">
    <source>
        <dbReference type="EMBL" id="MDR7300109.1"/>
    </source>
</evidence>
<dbReference type="GO" id="GO:0005886">
    <property type="term" value="C:plasma membrane"/>
    <property type="evidence" value="ECO:0007669"/>
    <property type="project" value="TreeGrafter"/>
</dbReference>
<reference evidence="7" key="1">
    <citation type="submission" date="2023-07" db="EMBL/GenBank/DDBJ databases">
        <title>Sequencing the genomes of 1000 actinobacteria strains.</title>
        <authorList>
            <person name="Klenk H.-P."/>
        </authorList>
    </citation>
    <scope>NUCLEOTIDE SEQUENCE</scope>
    <source>
        <strain evidence="7">DSM 45977</strain>
    </source>
</reference>
<evidence type="ECO:0000256" key="2">
    <source>
        <dbReference type="ARBA" id="ARBA00022692"/>
    </source>
</evidence>
<feature type="transmembrane region" description="Helical" evidence="5">
    <location>
        <begin position="6"/>
        <end position="26"/>
    </location>
</feature>
<keyword evidence="8" id="KW-1185">Reference proteome</keyword>
<feature type="domain" description="Sodium/calcium exchanger membrane region" evidence="6">
    <location>
        <begin position="191"/>
        <end position="320"/>
    </location>
</feature>
<keyword evidence="2 5" id="KW-0812">Transmembrane</keyword>
<dbReference type="PANTHER" id="PTHR10846">
    <property type="entry name" value="SODIUM/POTASSIUM/CALCIUM EXCHANGER"/>
    <property type="match status" value="1"/>
</dbReference>
<feature type="transmembrane region" description="Helical" evidence="5">
    <location>
        <begin position="142"/>
        <end position="160"/>
    </location>
</feature>
<feature type="transmembrane region" description="Helical" evidence="5">
    <location>
        <begin position="190"/>
        <end position="209"/>
    </location>
</feature>
<feature type="transmembrane region" description="Helical" evidence="5">
    <location>
        <begin position="71"/>
        <end position="98"/>
    </location>
</feature>